<dbReference type="GO" id="GO:0016020">
    <property type="term" value="C:membrane"/>
    <property type="evidence" value="ECO:0007669"/>
    <property type="project" value="UniProtKB-SubCell"/>
</dbReference>
<keyword evidence="7" id="KW-1185">Reference proteome</keyword>
<protein>
    <recommendedName>
        <fullName evidence="8">GPI-anchored wall transfer protein 1</fullName>
    </recommendedName>
</protein>
<dbReference type="EMBL" id="CAJNJA010033781">
    <property type="protein sequence ID" value="CAE7683715.1"/>
    <property type="molecule type" value="Genomic_DNA"/>
</dbReference>
<comment type="subcellular location">
    <subcellularLocation>
        <location evidence="1">Membrane</location>
        <topology evidence="1">Multi-pass membrane protein</topology>
    </subcellularLocation>
</comment>
<dbReference type="Proteomes" id="UP000601435">
    <property type="component" value="Unassembled WGS sequence"/>
</dbReference>
<dbReference type="GO" id="GO:0072659">
    <property type="term" value="P:protein localization to plasma membrane"/>
    <property type="evidence" value="ECO:0007669"/>
    <property type="project" value="TreeGrafter"/>
</dbReference>
<evidence type="ECO:0000256" key="1">
    <source>
        <dbReference type="ARBA" id="ARBA00004141"/>
    </source>
</evidence>
<dbReference type="GO" id="GO:0032216">
    <property type="term" value="F:glucosaminyl-phosphatidylinositol O-acyltransferase activity"/>
    <property type="evidence" value="ECO:0007669"/>
    <property type="project" value="TreeGrafter"/>
</dbReference>
<dbReference type="OrthoDB" id="15270at2759"/>
<keyword evidence="2 5" id="KW-0812">Transmembrane</keyword>
<evidence type="ECO:0000256" key="3">
    <source>
        <dbReference type="ARBA" id="ARBA00022989"/>
    </source>
</evidence>
<feature type="transmembrane region" description="Helical" evidence="5">
    <location>
        <begin position="146"/>
        <end position="165"/>
    </location>
</feature>
<sequence>MGCPRLHTGSEALLWSDEACVWSTNATEYRQLQLGAYLNEEGSGSAWPLYGLLVAYPLTSIAQQSCSGLVQRMLSRQAFLRAAVVDAFSLLPMMLVFGSCSFRAFALFGPQLLALWRRPSQSSAQSEERLFSESEGRLRFLAEYRAFVMISTCIVILAVDFAAVYPREHAKTETFGYALMDLGTGCIVVATAVSVRSTNALSVVSVLRKLWPVLALGALRGALLWQLDYHVPVSEYGVHWNFFFTVAIVALVSSLLQLTAMQSVLAGSSLAMAYQLFLSMGGNDFLLLAPRLTLFSANREGILGCLGYLSLHWLGTGLGSLLRDRSASARLTVLRLLAISFSGGFSTYLLSLAGIAVSRRLCNLPYVLHILSLNAWVLAWLALTDLAADRPRPPLSLTLAAVSESMLAVFLFANLLTGVVNLTLQPLLLPQSPAFLALACYYLSWSVPCALLRSKGRKLKCW</sequence>
<accession>A0A812WE70</accession>
<dbReference type="InterPro" id="IPR009447">
    <property type="entry name" value="PIGW/GWT1"/>
</dbReference>
<evidence type="ECO:0000256" key="5">
    <source>
        <dbReference type="SAM" id="Phobius"/>
    </source>
</evidence>
<name>A0A812WE70_9DINO</name>
<evidence type="ECO:0008006" key="8">
    <source>
        <dbReference type="Google" id="ProtNLM"/>
    </source>
</evidence>
<keyword evidence="4 5" id="KW-0472">Membrane</keyword>
<feature type="transmembrane region" description="Helical" evidence="5">
    <location>
        <begin position="364"/>
        <end position="383"/>
    </location>
</feature>
<dbReference type="AlphaFoldDB" id="A0A812WE70"/>
<feature type="transmembrane region" description="Helical" evidence="5">
    <location>
        <begin position="301"/>
        <end position="322"/>
    </location>
</feature>
<dbReference type="PANTHER" id="PTHR20661:SF0">
    <property type="entry name" value="PHOSPHATIDYLINOSITOL-GLYCAN BIOSYNTHESIS CLASS W PROTEIN"/>
    <property type="match status" value="1"/>
</dbReference>
<feature type="transmembrane region" description="Helical" evidence="5">
    <location>
        <begin position="270"/>
        <end position="289"/>
    </location>
</feature>
<feature type="transmembrane region" description="Helical" evidence="5">
    <location>
        <begin position="239"/>
        <end position="258"/>
    </location>
</feature>
<reference evidence="6" key="1">
    <citation type="submission" date="2021-02" db="EMBL/GenBank/DDBJ databases">
        <authorList>
            <person name="Dougan E. K."/>
            <person name="Rhodes N."/>
            <person name="Thang M."/>
            <person name="Chan C."/>
        </authorList>
    </citation>
    <scope>NUCLEOTIDE SEQUENCE</scope>
</reference>
<dbReference type="Pfam" id="PF06423">
    <property type="entry name" value="GWT1"/>
    <property type="match status" value="1"/>
</dbReference>
<feature type="transmembrane region" description="Helical" evidence="5">
    <location>
        <begin position="210"/>
        <end position="227"/>
    </location>
</feature>
<dbReference type="GO" id="GO:0005783">
    <property type="term" value="C:endoplasmic reticulum"/>
    <property type="evidence" value="ECO:0007669"/>
    <property type="project" value="TreeGrafter"/>
</dbReference>
<evidence type="ECO:0000256" key="4">
    <source>
        <dbReference type="ARBA" id="ARBA00023136"/>
    </source>
</evidence>
<evidence type="ECO:0000313" key="7">
    <source>
        <dbReference type="Proteomes" id="UP000601435"/>
    </source>
</evidence>
<comment type="caution">
    <text evidence="6">The sequence shown here is derived from an EMBL/GenBank/DDBJ whole genome shotgun (WGS) entry which is preliminary data.</text>
</comment>
<evidence type="ECO:0000313" key="6">
    <source>
        <dbReference type="EMBL" id="CAE7683715.1"/>
    </source>
</evidence>
<organism evidence="6 7">
    <name type="scientific">Symbiodinium necroappetens</name>
    <dbReference type="NCBI Taxonomy" id="1628268"/>
    <lineage>
        <taxon>Eukaryota</taxon>
        <taxon>Sar</taxon>
        <taxon>Alveolata</taxon>
        <taxon>Dinophyceae</taxon>
        <taxon>Suessiales</taxon>
        <taxon>Symbiodiniaceae</taxon>
        <taxon>Symbiodinium</taxon>
    </lineage>
</organism>
<proteinExistence type="predicted"/>
<dbReference type="GO" id="GO:0006506">
    <property type="term" value="P:GPI anchor biosynthetic process"/>
    <property type="evidence" value="ECO:0007669"/>
    <property type="project" value="InterPro"/>
</dbReference>
<feature type="transmembrane region" description="Helical" evidence="5">
    <location>
        <begin position="395"/>
        <end position="413"/>
    </location>
</feature>
<dbReference type="PANTHER" id="PTHR20661">
    <property type="entry name" value="PHOSPHATIDYLINOSITOL-GLYCAN BIOSYNTHESIS CLASS W PROTEIN"/>
    <property type="match status" value="1"/>
</dbReference>
<gene>
    <name evidence="6" type="ORF">SNEC2469_LOCUS19675</name>
</gene>
<feature type="transmembrane region" description="Helical" evidence="5">
    <location>
        <begin position="177"/>
        <end position="198"/>
    </location>
</feature>
<feature type="transmembrane region" description="Helical" evidence="5">
    <location>
        <begin position="334"/>
        <end position="358"/>
    </location>
</feature>
<evidence type="ECO:0000256" key="2">
    <source>
        <dbReference type="ARBA" id="ARBA00022692"/>
    </source>
</evidence>
<keyword evidence="3 5" id="KW-1133">Transmembrane helix</keyword>
<feature type="transmembrane region" description="Helical" evidence="5">
    <location>
        <begin position="433"/>
        <end position="452"/>
    </location>
</feature>